<feature type="active site" description="Schiff-base intermediate with substrate" evidence="4">
    <location>
        <position position="159"/>
    </location>
</feature>
<comment type="similarity">
    <text evidence="1 3">Belongs to the DapA family.</text>
</comment>
<reference evidence="6" key="1">
    <citation type="submission" date="2011-08" db="EMBL/GenBank/DDBJ databases">
        <title>Complete sequence of chromosome of Streptomyces violaceusniger Tu 4113.</title>
        <authorList>
            <consortium name="US DOE Joint Genome Institute"/>
            <person name="Lucas S."/>
            <person name="Han J."/>
            <person name="Lapidus A."/>
            <person name="Cheng J.-F."/>
            <person name="Goodwin L."/>
            <person name="Pitluck S."/>
            <person name="Peters L."/>
            <person name="Ivanova N."/>
            <person name="Daligault H."/>
            <person name="Detter J.C."/>
            <person name="Han C."/>
            <person name="Tapia R."/>
            <person name="Land M."/>
            <person name="Hauser L."/>
            <person name="Kyrpides N."/>
            <person name="Ivanova N."/>
            <person name="Pagani I."/>
            <person name="Hagen A."/>
            <person name="Katz L."/>
            <person name="Fiedler H.-P."/>
            <person name="Keasling J."/>
            <person name="Fortman J."/>
            <person name="Woyke T."/>
        </authorList>
    </citation>
    <scope>NUCLEOTIDE SEQUENCE [LARGE SCALE GENOMIC DNA]</scope>
    <source>
        <strain evidence="6">Tu 4113</strain>
    </source>
</reference>
<protein>
    <submittedName>
        <fullName evidence="6">Dihydrodipicolinate synthetase</fullName>
    </submittedName>
</protein>
<dbReference type="EMBL" id="CP002994">
    <property type="protein sequence ID" value="AEM84086.1"/>
    <property type="molecule type" value="Genomic_DNA"/>
</dbReference>
<evidence type="ECO:0000256" key="4">
    <source>
        <dbReference type="PIRSR" id="PIRSR001365-1"/>
    </source>
</evidence>
<evidence type="ECO:0000256" key="5">
    <source>
        <dbReference type="PIRSR" id="PIRSR001365-2"/>
    </source>
</evidence>
<feature type="active site" description="Proton donor/acceptor" evidence="4">
    <location>
        <position position="131"/>
    </location>
</feature>
<dbReference type="PRINTS" id="PR00146">
    <property type="entry name" value="DHPICSNTHASE"/>
</dbReference>
<organism evidence="6 7">
    <name type="scientific">Streptomyces violaceusniger (strain Tu 4113)</name>
    <dbReference type="NCBI Taxonomy" id="653045"/>
    <lineage>
        <taxon>Bacteria</taxon>
        <taxon>Bacillati</taxon>
        <taxon>Actinomycetota</taxon>
        <taxon>Actinomycetes</taxon>
        <taxon>Kitasatosporales</taxon>
        <taxon>Streptomycetaceae</taxon>
        <taxon>Streptomyces</taxon>
        <taxon>Streptomyces violaceusniger group</taxon>
    </lineage>
</organism>
<accession>G2NU52</accession>
<gene>
    <name evidence="6" type="ORF">Strvi_4453</name>
</gene>
<evidence type="ECO:0000313" key="7">
    <source>
        <dbReference type="Proteomes" id="UP000008703"/>
    </source>
</evidence>
<sequence>MFRGLSAFPLTPTTETDIDEASFRTLVARLAAAGVDSIGALGSTGGYAYLSREQRARAARIAVEAADGVPLVVGIGALRTAQVSALAEDAQKAGASAVLLAPMTYQALTDDEVFGLYEDVSRELSVPLCVYDNPGTTHVHFTDELHARIAHLPNVAAIKIPPLPDAPARAKARVETLRALLPDTVTIGISGDWAAATGLNAGCEAWYSVVGGLFPATALTLTRAAQDGDAARATALSERLEPLWELFRVHGSLRVMSAAAEQLGLTDRPNLPRPLRELPPPAHQKLATALTSLGLTA</sequence>
<dbReference type="InterPro" id="IPR002220">
    <property type="entry name" value="DapA-like"/>
</dbReference>
<dbReference type="SUPFAM" id="SSF51569">
    <property type="entry name" value="Aldolase"/>
    <property type="match status" value="1"/>
</dbReference>
<keyword evidence="7" id="KW-1185">Reference proteome</keyword>
<dbReference type="Proteomes" id="UP000008703">
    <property type="component" value="Chromosome"/>
</dbReference>
<name>G2NU52_STRV4</name>
<evidence type="ECO:0000256" key="1">
    <source>
        <dbReference type="ARBA" id="ARBA00007592"/>
    </source>
</evidence>
<dbReference type="CDD" id="cd00408">
    <property type="entry name" value="DHDPS-like"/>
    <property type="match status" value="1"/>
</dbReference>
<dbReference type="HOGENOM" id="CLU_049343_5_0_11"/>
<dbReference type="GO" id="GO:0008840">
    <property type="term" value="F:4-hydroxy-tetrahydrodipicolinate synthase activity"/>
    <property type="evidence" value="ECO:0007669"/>
    <property type="project" value="TreeGrafter"/>
</dbReference>
<dbReference type="PANTHER" id="PTHR12128">
    <property type="entry name" value="DIHYDRODIPICOLINATE SYNTHASE"/>
    <property type="match status" value="1"/>
</dbReference>
<dbReference type="AlphaFoldDB" id="G2NU52"/>
<dbReference type="Gene3D" id="3.20.20.70">
    <property type="entry name" value="Aldolase class I"/>
    <property type="match status" value="1"/>
</dbReference>
<dbReference type="Pfam" id="PF00701">
    <property type="entry name" value="DHDPS"/>
    <property type="match status" value="1"/>
</dbReference>
<dbReference type="SMART" id="SM01130">
    <property type="entry name" value="DHDPS"/>
    <property type="match status" value="1"/>
</dbReference>
<feature type="binding site" evidence="5">
    <location>
        <position position="44"/>
    </location>
    <ligand>
        <name>pyruvate</name>
        <dbReference type="ChEBI" id="CHEBI:15361"/>
    </ligand>
</feature>
<dbReference type="GO" id="GO:0005829">
    <property type="term" value="C:cytosol"/>
    <property type="evidence" value="ECO:0007669"/>
    <property type="project" value="TreeGrafter"/>
</dbReference>
<proteinExistence type="inferred from homology"/>
<evidence type="ECO:0000256" key="2">
    <source>
        <dbReference type="ARBA" id="ARBA00023239"/>
    </source>
</evidence>
<dbReference type="PANTHER" id="PTHR12128:SF66">
    <property type="entry name" value="4-HYDROXY-2-OXOGLUTARATE ALDOLASE, MITOCHONDRIAL"/>
    <property type="match status" value="1"/>
</dbReference>
<dbReference type="RefSeq" id="WP_014057584.1">
    <property type="nucleotide sequence ID" value="NC_015957.1"/>
</dbReference>
<dbReference type="InterPro" id="IPR013785">
    <property type="entry name" value="Aldolase_TIM"/>
</dbReference>
<evidence type="ECO:0000313" key="6">
    <source>
        <dbReference type="EMBL" id="AEM84086.1"/>
    </source>
</evidence>
<dbReference type="PIRSF" id="PIRSF001365">
    <property type="entry name" value="DHDPS"/>
    <property type="match status" value="1"/>
</dbReference>
<keyword evidence="2 3" id="KW-0456">Lyase</keyword>
<dbReference type="KEGG" id="svl:Strvi_4453"/>
<evidence type="ECO:0000256" key="3">
    <source>
        <dbReference type="PIRNR" id="PIRNR001365"/>
    </source>
</evidence>
<dbReference type="eggNOG" id="COG0329">
    <property type="taxonomic scope" value="Bacteria"/>
</dbReference>